<evidence type="ECO:0000256" key="1">
    <source>
        <dbReference type="ARBA" id="ARBA00022448"/>
    </source>
</evidence>
<sequence>MTSTINMNPLLEIASLRKSFNGGKDFVVDVERLSLNKGKILALVGESGSGKTTLVRLIAGLETSDSGSISIGGQTVTSKDIFVPPEQRKIGMVFQDYALFPHLTVYENITYGCKHIKKEQLTELLQLVGLVGYEKRYPHQLSGGQQQRVALARALAPRPQLLILDEPFSNLDIALKLQLRNEIFDIIQQLGITAIFVTHDTQDAIMIADDIAVLRKGAIIQQGNASTLYRSPNRLYVAALFGPVVPLTIEELSFFGYPYKKGENCAIRMEQFQVNKNSPYSVRVHVERSLFFGQQYLNTCKLPNGKLVSFTSVQGLHDEIELGFGQGSVLTFPDNIT</sequence>
<dbReference type="PROSITE" id="PS50893">
    <property type="entry name" value="ABC_TRANSPORTER_2"/>
    <property type="match status" value="1"/>
</dbReference>
<dbReference type="InterPro" id="IPR015853">
    <property type="entry name" value="ABC_transpr_FbpC"/>
</dbReference>
<keyword evidence="5 10" id="KW-0067">ATP-binding</keyword>
<evidence type="ECO:0000256" key="3">
    <source>
        <dbReference type="ARBA" id="ARBA00022496"/>
    </source>
</evidence>
<dbReference type="SUPFAM" id="SSF52540">
    <property type="entry name" value="P-loop containing nucleoside triphosphate hydrolases"/>
    <property type="match status" value="1"/>
</dbReference>
<dbReference type="PANTHER" id="PTHR42781">
    <property type="entry name" value="SPERMIDINE/PUTRESCINE IMPORT ATP-BINDING PROTEIN POTA"/>
    <property type="match status" value="1"/>
</dbReference>
<name>A0ABW3B2V3_9FLAO</name>
<feature type="domain" description="ABC transporter" evidence="9">
    <location>
        <begin position="11"/>
        <end position="241"/>
    </location>
</feature>
<keyword evidence="6" id="KW-0408">Iron</keyword>
<accession>A0ABW3B2V3</accession>
<proteinExistence type="predicted"/>
<evidence type="ECO:0000256" key="5">
    <source>
        <dbReference type="ARBA" id="ARBA00022840"/>
    </source>
</evidence>
<dbReference type="EMBL" id="JBHTHY010000006">
    <property type="protein sequence ID" value="MFD0797445.1"/>
    <property type="molecule type" value="Genomic_DNA"/>
</dbReference>
<dbReference type="InterPro" id="IPR050093">
    <property type="entry name" value="ABC_SmlMolc_Importer"/>
</dbReference>
<keyword evidence="8" id="KW-0472">Membrane</keyword>
<keyword evidence="7" id="KW-0406">Ion transport</keyword>
<dbReference type="Gene3D" id="3.40.50.300">
    <property type="entry name" value="P-loop containing nucleotide triphosphate hydrolases"/>
    <property type="match status" value="1"/>
</dbReference>
<evidence type="ECO:0000313" key="11">
    <source>
        <dbReference type="Proteomes" id="UP001597012"/>
    </source>
</evidence>
<dbReference type="RefSeq" id="WP_379933752.1">
    <property type="nucleotide sequence ID" value="NZ_JBHTHY010000006.1"/>
</dbReference>
<dbReference type="GO" id="GO:0005524">
    <property type="term" value="F:ATP binding"/>
    <property type="evidence" value="ECO:0007669"/>
    <property type="project" value="UniProtKB-KW"/>
</dbReference>
<dbReference type="Pfam" id="PF00005">
    <property type="entry name" value="ABC_tran"/>
    <property type="match status" value="1"/>
</dbReference>
<dbReference type="CDD" id="cd03259">
    <property type="entry name" value="ABC_Carb_Solutes_like"/>
    <property type="match status" value="1"/>
</dbReference>
<gene>
    <name evidence="10" type="ORF">ACFQZJ_08235</name>
</gene>
<evidence type="ECO:0000256" key="2">
    <source>
        <dbReference type="ARBA" id="ARBA00022475"/>
    </source>
</evidence>
<dbReference type="Proteomes" id="UP001597012">
    <property type="component" value="Unassembled WGS sequence"/>
</dbReference>
<comment type="caution">
    <text evidence="10">The sequence shown here is derived from an EMBL/GenBank/DDBJ whole genome shotgun (WGS) entry which is preliminary data.</text>
</comment>
<dbReference type="InterPro" id="IPR027417">
    <property type="entry name" value="P-loop_NTPase"/>
</dbReference>
<keyword evidence="11" id="KW-1185">Reference proteome</keyword>
<dbReference type="SMART" id="SM00382">
    <property type="entry name" value="AAA"/>
    <property type="match status" value="1"/>
</dbReference>
<keyword evidence="2" id="KW-1003">Cell membrane</keyword>
<organism evidence="10 11">
    <name type="scientific">Maribacter chungangensis</name>
    <dbReference type="NCBI Taxonomy" id="1069117"/>
    <lineage>
        <taxon>Bacteria</taxon>
        <taxon>Pseudomonadati</taxon>
        <taxon>Bacteroidota</taxon>
        <taxon>Flavobacteriia</taxon>
        <taxon>Flavobacteriales</taxon>
        <taxon>Flavobacteriaceae</taxon>
        <taxon>Maribacter</taxon>
    </lineage>
</organism>
<protein>
    <submittedName>
        <fullName evidence="10">ABC transporter ATP-binding protein</fullName>
    </submittedName>
</protein>
<reference evidence="11" key="1">
    <citation type="journal article" date="2019" name="Int. J. Syst. Evol. Microbiol.">
        <title>The Global Catalogue of Microorganisms (GCM) 10K type strain sequencing project: providing services to taxonomists for standard genome sequencing and annotation.</title>
        <authorList>
            <consortium name="The Broad Institute Genomics Platform"/>
            <consortium name="The Broad Institute Genome Sequencing Center for Infectious Disease"/>
            <person name="Wu L."/>
            <person name="Ma J."/>
        </authorList>
    </citation>
    <scope>NUCLEOTIDE SEQUENCE [LARGE SCALE GENOMIC DNA]</scope>
    <source>
        <strain evidence="11">CCUG 61948</strain>
    </source>
</reference>
<evidence type="ECO:0000256" key="6">
    <source>
        <dbReference type="ARBA" id="ARBA00023004"/>
    </source>
</evidence>
<evidence type="ECO:0000256" key="8">
    <source>
        <dbReference type="ARBA" id="ARBA00023136"/>
    </source>
</evidence>
<evidence type="ECO:0000256" key="7">
    <source>
        <dbReference type="ARBA" id="ARBA00023065"/>
    </source>
</evidence>
<dbReference type="InterPro" id="IPR003593">
    <property type="entry name" value="AAA+_ATPase"/>
</dbReference>
<keyword evidence="3" id="KW-0410">Iron transport</keyword>
<dbReference type="PANTHER" id="PTHR42781:SF4">
    <property type="entry name" value="SPERMIDINE_PUTRESCINE IMPORT ATP-BINDING PROTEIN POTA"/>
    <property type="match status" value="1"/>
</dbReference>
<dbReference type="InterPro" id="IPR003439">
    <property type="entry name" value="ABC_transporter-like_ATP-bd"/>
</dbReference>
<evidence type="ECO:0000256" key="4">
    <source>
        <dbReference type="ARBA" id="ARBA00022741"/>
    </source>
</evidence>
<dbReference type="InterPro" id="IPR017871">
    <property type="entry name" value="ABC_transporter-like_CS"/>
</dbReference>
<keyword evidence="4" id="KW-0547">Nucleotide-binding</keyword>
<keyword evidence="1" id="KW-0813">Transport</keyword>
<evidence type="ECO:0000313" key="10">
    <source>
        <dbReference type="EMBL" id="MFD0797445.1"/>
    </source>
</evidence>
<dbReference type="PROSITE" id="PS00211">
    <property type="entry name" value="ABC_TRANSPORTER_1"/>
    <property type="match status" value="1"/>
</dbReference>
<evidence type="ECO:0000259" key="9">
    <source>
        <dbReference type="PROSITE" id="PS50893"/>
    </source>
</evidence>